<evidence type="ECO:0000313" key="3">
    <source>
        <dbReference type="Proteomes" id="UP000516052"/>
    </source>
</evidence>
<name>A0A7H0IBN4_9ACTN</name>
<dbReference type="RefSeq" id="WP_187747217.1">
    <property type="nucleotide sequence ID" value="NZ_CP060828.1"/>
</dbReference>
<feature type="region of interest" description="Disordered" evidence="1">
    <location>
        <begin position="1"/>
        <end position="27"/>
    </location>
</feature>
<organism evidence="2 3">
    <name type="scientific">Streptomyces roseirectus</name>
    <dbReference type="NCBI Taxonomy" id="2768066"/>
    <lineage>
        <taxon>Bacteria</taxon>
        <taxon>Bacillati</taxon>
        <taxon>Actinomycetota</taxon>
        <taxon>Actinomycetes</taxon>
        <taxon>Kitasatosporales</taxon>
        <taxon>Streptomycetaceae</taxon>
        <taxon>Streptomyces</taxon>
    </lineage>
</organism>
<gene>
    <name evidence="2" type="ORF">IAG44_12570</name>
</gene>
<proteinExistence type="predicted"/>
<accession>A0A7H0IBN4</accession>
<evidence type="ECO:0000313" key="2">
    <source>
        <dbReference type="EMBL" id="QNP70200.1"/>
    </source>
</evidence>
<evidence type="ECO:0000256" key="1">
    <source>
        <dbReference type="SAM" id="MobiDB-lite"/>
    </source>
</evidence>
<protein>
    <submittedName>
        <fullName evidence="2">Uncharacterized protein</fullName>
    </submittedName>
</protein>
<dbReference type="AlphaFoldDB" id="A0A7H0IBN4"/>
<reference evidence="2 3" key="1">
    <citation type="submission" date="2020-08" db="EMBL/GenBank/DDBJ databases">
        <title>A novel species.</title>
        <authorList>
            <person name="Gao J."/>
        </authorList>
    </citation>
    <scope>NUCLEOTIDE SEQUENCE [LARGE SCALE GENOMIC DNA]</scope>
    <source>
        <strain evidence="2 3">CRXT-G-22</strain>
    </source>
</reference>
<dbReference type="Proteomes" id="UP000516052">
    <property type="component" value="Chromosome"/>
</dbReference>
<keyword evidence="3" id="KW-1185">Reference proteome</keyword>
<dbReference type="KEGG" id="sroi:IAG44_12570"/>
<dbReference type="EMBL" id="CP060828">
    <property type="protein sequence ID" value="QNP70200.1"/>
    <property type="molecule type" value="Genomic_DNA"/>
</dbReference>
<sequence length="57" mass="6016">MTQDDGAGIIASEGAQEEEPVGSQRGDPFLYSGRWLLSAAPVPAQARMEWGRTGLPG</sequence>